<dbReference type="InterPro" id="IPR044068">
    <property type="entry name" value="CB"/>
</dbReference>
<gene>
    <name evidence="7" type="ORF">Aph01nite_27010</name>
</gene>
<dbReference type="Pfam" id="PF00589">
    <property type="entry name" value="Phage_integrase"/>
    <property type="match status" value="1"/>
</dbReference>
<evidence type="ECO:0000256" key="2">
    <source>
        <dbReference type="ARBA" id="ARBA00023125"/>
    </source>
</evidence>
<dbReference type="PROSITE" id="PS51898">
    <property type="entry name" value="TYR_RECOMBINASE"/>
    <property type="match status" value="1"/>
</dbReference>
<dbReference type="SUPFAM" id="SSF56349">
    <property type="entry name" value="DNA breaking-rejoining enzymes"/>
    <property type="match status" value="1"/>
</dbReference>
<accession>A0A919UJZ0</accession>
<dbReference type="PANTHER" id="PTHR30349">
    <property type="entry name" value="PHAGE INTEGRASE-RELATED"/>
    <property type="match status" value="1"/>
</dbReference>
<dbReference type="GO" id="GO:0006310">
    <property type="term" value="P:DNA recombination"/>
    <property type="evidence" value="ECO:0007669"/>
    <property type="project" value="UniProtKB-KW"/>
</dbReference>
<evidence type="ECO:0000313" key="8">
    <source>
        <dbReference type="Proteomes" id="UP000640052"/>
    </source>
</evidence>
<dbReference type="InterPro" id="IPR013762">
    <property type="entry name" value="Integrase-like_cat_sf"/>
</dbReference>
<sequence>MAALLDSYVLDLDSANRSAGTIDSYLLTLRKFCLFLTEHGMPDTINEVSGEEFRAFLLAARLGCDINGCDCGLQSSSAGNVHKHYRNLRAYFGWLIREEVRTPPHPMANVAEPTVPDEAEETFSADELARLLKDASGRTFTDLRDTAIMRIFMDTGMRASSLSGLCYSTDPERSDIQLGKKLLRIRQKGGDTLLVPIGKKAARDLDRYLRARAEHPESDSDWLWLGPKGRLTQSGVRQMLERRGKRAGVLNVHAHRFRHTFADDWLDAGGSAHDLMRIAGWSSLQMVGRYGRSAADRRAWQAHARLSPGDRI</sequence>
<dbReference type="Gene3D" id="1.10.443.10">
    <property type="entry name" value="Intergrase catalytic core"/>
    <property type="match status" value="1"/>
</dbReference>
<feature type="domain" description="Tyr recombinase" evidence="5">
    <location>
        <begin position="118"/>
        <end position="303"/>
    </location>
</feature>
<keyword evidence="3" id="KW-0233">DNA recombination</keyword>
<evidence type="ECO:0000259" key="6">
    <source>
        <dbReference type="PROSITE" id="PS51900"/>
    </source>
</evidence>
<evidence type="ECO:0000256" key="1">
    <source>
        <dbReference type="ARBA" id="ARBA00008857"/>
    </source>
</evidence>
<dbReference type="Proteomes" id="UP000640052">
    <property type="component" value="Unassembled WGS sequence"/>
</dbReference>
<dbReference type="GO" id="GO:0003677">
    <property type="term" value="F:DNA binding"/>
    <property type="evidence" value="ECO:0007669"/>
    <property type="project" value="UniProtKB-UniRule"/>
</dbReference>
<keyword evidence="8" id="KW-1185">Reference proteome</keyword>
<dbReference type="InterPro" id="IPR002104">
    <property type="entry name" value="Integrase_catalytic"/>
</dbReference>
<proteinExistence type="inferred from homology"/>
<dbReference type="GO" id="GO:0015074">
    <property type="term" value="P:DNA integration"/>
    <property type="evidence" value="ECO:0007669"/>
    <property type="project" value="InterPro"/>
</dbReference>
<dbReference type="InterPro" id="IPR010998">
    <property type="entry name" value="Integrase_recombinase_N"/>
</dbReference>
<dbReference type="Gene3D" id="1.10.150.130">
    <property type="match status" value="1"/>
</dbReference>
<dbReference type="InterPro" id="IPR050090">
    <property type="entry name" value="Tyrosine_recombinase_XerCD"/>
</dbReference>
<dbReference type="CDD" id="cd00397">
    <property type="entry name" value="DNA_BRE_C"/>
    <property type="match status" value="1"/>
</dbReference>
<evidence type="ECO:0000259" key="5">
    <source>
        <dbReference type="PROSITE" id="PS51898"/>
    </source>
</evidence>
<feature type="domain" description="Core-binding (CB)" evidence="6">
    <location>
        <begin position="1"/>
        <end position="96"/>
    </location>
</feature>
<dbReference type="EMBL" id="BOOA01000018">
    <property type="protein sequence ID" value="GIH24391.1"/>
    <property type="molecule type" value="Genomic_DNA"/>
</dbReference>
<dbReference type="AlphaFoldDB" id="A0A919UJZ0"/>
<protein>
    <submittedName>
        <fullName evidence="7">Integrase</fullName>
    </submittedName>
</protein>
<evidence type="ECO:0000313" key="7">
    <source>
        <dbReference type="EMBL" id="GIH24391.1"/>
    </source>
</evidence>
<name>A0A919UJZ0_9ACTN</name>
<keyword evidence="2 4" id="KW-0238">DNA-binding</keyword>
<dbReference type="PANTHER" id="PTHR30349:SF41">
    <property type="entry name" value="INTEGRASE_RECOMBINASE PROTEIN MJ0367-RELATED"/>
    <property type="match status" value="1"/>
</dbReference>
<evidence type="ECO:0000256" key="3">
    <source>
        <dbReference type="ARBA" id="ARBA00023172"/>
    </source>
</evidence>
<comment type="caution">
    <text evidence="7">The sequence shown here is derived from an EMBL/GenBank/DDBJ whole genome shotgun (WGS) entry which is preliminary data.</text>
</comment>
<organism evidence="7 8">
    <name type="scientific">Acrocarpospora phusangensis</name>
    <dbReference type="NCBI Taxonomy" id="1070424"/>
    <lineage>
        <taxon>Bacteria</taxon>
        <taxon>Bacillati</taxon>
        <taxon>Actinomycetota</taxon>
        <taxon>Actinomycetes</taxon>
        <taxon>Streptosporangiales</taxon>
        <taxon>Streptosporangiaceae</taxon>
        <taxon>Acrocarpospora</taxon>
    </lineage>
</organism>
<reference evidence="7" key="1">
    <citation type="submission" date="2021-01" db="EMBL/GenBank/DDBJ databases">
        <title>Whole genome shotgun sequence of Acrocarpospora phusangensis NBRC 108782.</title>
        <authorList>
            <person name="Komaki H."/>
            <person name="Tamura T."/>
        </authorList>
    </citation>
    <scope>NUCLEOTIDE SEQUENCE</scope>
    <source>
        <strain evidence="7">NBRC 108782</strain>
    </source>
</reference>
<comment type="similarity">
    <text evidence="1">Belongs to the 'phage' integrase family.</text>
</comment>
<dbReference type="PROSITE" id="PS51900">
    <property type="entry name" value="CB"/>
    <property type="match status" value="1"/>
</dbReference>
<evidence type="ECO:0000256" key="4">
    <source>
        <dbReference type="PROSITE-ProRule" id="PRU01248"/>
    </source>
</evidence>
<dbReference type="InterPro" id="IPR011010">
    <property type="entry name" value="DNA_brk_join_enz"/>
</dbReference>